<dbReference type="SUPFAM" id="SSF52047">
    <property type="entry name" value="RNI-like"/>
    <property type="match status" value="1"/>
</dbReference>
<organism evidence="2 3">
    <name type="scientific">Carnegiea gigantea</name>
    <dbReference type="NCBI Taxonomy" id="171969"/>
    <lineage>
        <taxon>Eukaryota</taxon>
        <taxon>Viridiplantae</taxon>
        <taxon>Streptophyta</taxon>
        <taxon>Embryophyta</taxon>
        <taxon>Tracheophyta</taxon>
        <taxon>Spermatophyta</taxon>
        <taxon>Magnoliopsida</taxon>
        <taxon>eudicotyledons</taxon>
        <taxon>Gunneridae</taxon>
        <taxon>Pentapetalae</taxon>
        <taxon>Caryophyllales</taxon>
        <taxon>Cactineae</taxon>
        <taxon>Cactaceae</taxon>
        <taxon>Cactoideae</taxon>
        <taxon>Echinocereeae</taxon>
        <taxon>Carnegiea</taxon>
    </lineage>
</organism>
<dbReference type="InterPro" id="IPR055357">
    <property type="entry name" value="LRR_At1g61320_AtMIF1"/>
</dbReference>
<sequence>MTSLMDAMVDPDILYSGVHFKRRQEDWMADRLSQLPDEILAFVLSFLSIRDAVRTRALSCRWRHLSPSLSALQFTSLSLFGRKDARNRTIKLDYQSKFVRAVDQFLKLYRGRNINTLEVHFALGNTFACHIDNWIKFVAEMKIERIDMDFDFMLLRKGDQRYEFPCYLLPAGDASYLKHLRLGSCLLMLSSSSACQLGSLSTLELCDVKVSPSGLNTIFSSCVNLISLKLLRSTLPTTLHINGQLPSLKTLVIESFDPMELGLSSMTLENFVFKGDADFSCCNVPFLKKVLLFSSGLWIFGKLALNIPQVQDLCLLINDQVS</sequence>
<dbReference type="Proteomes" id="UP001153076">
    <property type="component" value="Unassembled WGS sequence"/>
</dbReference>
<proteinExistence type="predicted"/>
<evidence type="ECO:0000313" key="2">
    <source>
        <dbReference type="EMBL" id="KAJ8453376.1"/>
    </source>
</evidence>
<dbReference type="Pfam" id="PF23622">
    <property type="entry name" value="LRR_At1g61320_AtMIF1"/>
    <property type="match status" value="1"/>
</dbReference>
<name>A0A9Q1QTV5_9CARY</name>
<dbReference type="PANTHER" id="PTHR34145:SF28">
    <property type="entry name" value="F-BOX DOMAIN-CONTAINING PROTEIN"/>
    <property type="match status" value="1"/>
</dbReference>
<dbReference type="PROSITE" id="PS50181">
    <property type="entry name" value="FBOX"/>
    <property type="match status" value="1"/>
</dbReference>
<dbReference type="SUPFAM" id="SSF81383">
    <property type="entry name" value="F-box domain"/>
    <property type="match status" value="1"/>
</dbReference>
<evidence type="ECO:0000259" key="1">
    <source>
        <dbReference type="PROSITE" id="PS50181"/>
    </source>
</evidence>
<dbReference type="PANTHER" id="PTHR34145">
    <property type="entry name" value="OS02G0105600 PROTEIN"/>
    <property type="match status" value="1"/>
</dbReference>
<dbReference type="OrthoDB" id="1932213at2759"/>
<accession>A0A9Q1QTV5</accession>
<comment type="caution">
    <text evidence="2">The sequence shown here is derived from an EMBL/GenBank/DDBJ whole genome shotgun (WGS) entry which is preliminary data.</text>
</comment>
<feature type="domain" description="F-box" evidence="1">
    <location>
        <begin position="29"/>
        <end position="77"/>
    </location>
</feature>
<dbReference type="EMBL" id="JAKOGI010000001">
    <property type="protein sequence ID" value="KAJ8453376.1"/>
    <property type="molecule type" value="Genomic_DNA"/>
</dbReference>
<reference evidence="2" key="1">
    <citation type="submission" date="2022-04" db="EMBL/GenBank/DDBJ databases">
        <title>Carnegiea gigantea Genome sequencing and assembly v2.</title>
        <authorList>
            <person name="Copetti D."/>
            <person name="Sanderson M.J."/>
            <person name="Burquez A."/>
            <person name="Wojciechowski M.F."/>
        </authorList>
    </citation>
    <scope>NUCLEOTIDE SEQUENCE</scope>
    <source>
        <strain evidence="2">SGP5-SGP5p</strain>
        <tissue evidence="2">Aerial part</tissue>
    </source>
</reference>
<gene>
    <name evidence="2" type="ORF">Cgig2_008260</name>
</gene>
<dbReference type="InterPro" id="IPR053772">
    <property type="entry name" value="At1g61320/At1g61330-like"/>
</dbReference>
<keyword evidence="3" id="KW-1185">Reference proteome</keyword>
<evidence type="ECO:0000313" key="3">
    <source>
        <dbReference type="Proteomes" id="UP001153076"/>
    </source>
</evidence>
<dbReference type="InterPro" id="IPR001810">
    <property type="entry name" value="F-box_dom"/>
</dbReference>
<dbReference type="Gene3D" id="1.20.1280.50">
    <property type="match status" value="1"/>
</dbReference>
<protein>
    <recommendedName>
        <fullName evidence="1">F-box domain-containing protein</fullName>
    </recommendedName>
</protein>
<dbReference type="Pfam" id="PF00646">
    <property type="entry name" value="F-box"/>
    <property type="match status" value="1"/>
</dbReference>
<dbReference type="InterPro" id="IPR036047">
    <property type="entry name" value="F-box-like_dom_sf"/>
</dbReference>
<dbReference type="AlphaFoldDB" id="A0A9Q1QTV5"/>